<dbReference type="PANTHER" id="PTHR33119:SF1">
    <property type="entry name" value="FE2OG DIOXYGENASE DOMAIN-CONTAINING PROTEIN"/>
    <property type="match status" value="1"/>
</dbReference>
<dbReference type="Pfam" id="PF14033">
    <property type="entry name" value="DUF4246"/>
    <property type="match status" value="1"/>
</dbReference>
<feature type="domain" description="DUF4246" evidence="1">
    <location>
        <begin position="104"/>
        <end position="488"/>
    </location>
</feature>
<organism evidence="3 4">
    <name type="scientific">Rhodotorula toruloides</name>
    <name type="common">Yeast</name>
    <name type="synonym">Rhodosporidium toruloides</name>
    <dbReference type="NCBI Taxonomy" id="5286"/>
    <lineage>
        <taxon>Eukaryota</taxon>
        <taxon>Fungi</taxon>
        <taxon>Dikarya</taxon>
        <taxon>Basidiomycota</taxon>
        <taxon>Pucciniomycotina</taxon>
        <taxon>Microbotryomycetes</taxon>
        <taxon>Sporidiobolales</taxon>
        <taxon>Sporidiobolaceae</taxon>
        <taxon>Rhodotorula</taxon>
    </lineage>
</organism>
<evidence type="ECO:0000259" key="2">
    <source>
        <dbReference type="Pfam" id="PF21666"/>
    </source>
</evidence>
<dbReference type="InterPro" id="IPR049192">
    <property type="entry name" value="DUF4246_C"/>
</dbReference>
<comment type="caution">
    <text evidence="3">The sequence shown here is derived from an EMBL/GenBank/DDBJ whole genome shotgun (WGS) entry which is preliminary data.</text>
</comment>
<dbReference type="PANTHER" id="PTHR33119">
    <property type="entry name" value="IFI3P"/>
    <property type="match status" value="1"/>
</dbReference>
<gene>
    <name evidence="3" type="ORF">AAT19DRAFT_16244</name>
</gene>
<evidence type="ECO:0000259" key="1">
    <source>
        <dbReference type="Pfam" id="PF14033"/>
    </source>
</evidence>
<accession>A0A2T0A640</accession>
<feature type="domain" description="DUF4246" evidence="2">
    <location>
        <begin position="18"/>
        <end position="86"/>
    </location>
</feature>
<evidence type="ECO:0000313" key="3">
    <source>
        <dbReference type="EMBL" id="PRQ73491.1"/>
    </source>
</evidence>
<dbReference type="InterPro" id="IPR049207">
    <property type="entry name" value="DUF4246_N"/>
</dbReference>
<dbReference type="OrthoDB" id="415532at2759"/>
<reference evidence="3 4" key="1">
    <citation type="journal article" date="2018" name="Elife">
        <title>Functional genomics of lipid metabolism in the oleaginous yeast Rhodosporidium toruloides.</title>
        <authorList>
            <person name="Coradetti S.T."/>
            <person name="Pinel D."/>
            <person name="Geiselman G."/>
            <person name="Ito M."/>
            <person name="Mondo S."/>
            <person name="Reilly M.C."/>
            <person name="Cheng Y.F."/>
            <person name="Bauer S."/>
            <person name="Grigoriev I."/>
            <person name="Gladden J.M."/>
            <person name="Simmons B.A."/>
            <person name="Brem R."/>
            <person name="Arkin A.P."/>
            <person name="Skerker J.M."/>
        </authorList>
    </citation>
    <scope>NUCLEOTIDE SEQUENCE [LARGE SCALE GENOMIC DNA]</scope>
    <source>
        <strain evidence="3 4">NBRC 0880</strain>
    </source>
</reference>
<protein>
    <submittedName>
        <fullName evidence="3">Uncharacterized protein</fullName>
    </submittedName>
</protein>
<dbReference type="Proteomes" id="UP000239560">
    <property type="component" value="Unassembled WGS sequence"/>
</dbReference>
<dbReference type="InterPro" id="IPR025340">
    <property type="entry name" value="DUF4246"/>
</dbReference>
<dbReference type="Pfam" id="PF21666">
    <property type="entry name" value="DUF4246_N"/>
    <property type="match status" value="1"/>
</dbReference>
<evidence type="ECO:0000313" key="4">
    <source>
        <dbReference type="Proteomes" id="UP000239560"/>
    </source>
</evidence>
<name>A0A2T0A640_RHOTO</name>
<proteinExistence type="predicted"/>
<sequence length="554" mass="63848">MPRKIRYHWQKPAEEAPPGQRPFPTPFDQIADEDGAWGNDETIESIDGPYTLQEIAMLALSYEIRNKPDWERKYLDPTIRAKWKEEALAWAAPKKKYDMPALTENMIDYVLDELALHDKVAQQAPHGIRLACFTGIYESDTLVPADLRDALLAGAQSSKRTRPTANQTGIPSLVYDVDASGTISSRLVKAPAARAADHSCSDEFQWLPADFEVNHNGKVKILSYINNLHPEQHESLYPVLAGIFERFVPAFERVLSDLQLPPTHRISFDFESVWKWHDEAEKSMPDFGDEWWDKQERWEAQRPVHLPEPEPFSMPATVQFEPVFPLKGRKLQVIVKLANIHLTPEKPDYPGGVWHVEGMQNEEIVTSGIYYFDQDNIGESTLAFRGTFDQGRLLYAQNDHRGVQQMYGVDSEGPLIQNHNSVRTSKDRAIVFPNVYQHRVSPFSLVDRSKPGYRKILCFFLVDPLKTDAGLIISTSRVPPQQFSWLEDAVWDLPPQVLDKLPHEIWEILRQAAPHYMSFKKAKRVREDLMEERKYLHDENKRIVFERPFSLCEH</sequence>
<dbReference type="AlphaFoldDB" id="A0A2T0A640"/>
<dbReference type="EMBL" id="LCTV02000008">
    <property type="protein sequence ID" value="PRQ73491.1"/>
    <property type="molecule type" value="Genomic_DNA"/>
</dbReference>